<dbReference type="SUPFAM" id="SSF46785">
    <property type="entry name" value="Winged helix' DNA-binding domain"/>
    <property type="match status" value="1"/>
</dbReference>
<keyword evidence="1" id="KW-0862">Zinc</keyword>
<name>A0A328CAR2_9DELT</name>
<dbReference type="Proteomes" id="UP000249169">
    <property type="component" value="Unassembled WGS sequence"/>
</dbReference>
<evidence type="ECO:0000313" key="3">
    <source>
        <dbReference type="Proteomes" id="UP000249169"/>
    </source>
</evidence>
<dbReference type="GO" id="GO:0008270">
    <property type="term" value="F:zinc ion binding"/>
    <property type="evidence" value="ECO:0007669"/>
    <property type="project" value="TreeGrafter"/>
</dbReference>
<dbReference type="GO" id="GO:0003700">
    <property type="term" value="F:DNA-binding transcription factor activity"/>
    <property type="evidence" value="ECO:0007669"/>
    <property type="project" value="InterPro"/>
</dbReference>
<evidence type="ECO:0000256" key="1">
    <source>
        <dbReference type="PIRSR" id="PIRSR602481-1"/>
    </source>
</evidence>
<accession>A0A328CAR2</accession>
<dbReference type="Pfam" id="PF01475">
    <property type="entry name" value="FUR"/>
    <property type="match status" value="1"/>
</dbReference>
<dbReference type="PANTHER" id="PTHR33202:SF7">
    <property type="entry name" value="FERRIC UPTAKE REGULATION PROTEIN"/>
    <property type="match status" value="1"/>
</dbReference>
<dbReference type="GO" id="GO:1900376">
    <property type="term" value="P:regulation of secondary metabolite biosynthetic process"/>
    <property type="evidence" value="ECO:0007669"/>
    <property type="project" value="TreeGrafter"/>
</dbReference>
<evidence type="ECO:0000313" key="2">
    <source>
        <dbReference type="EMBL" id="RAL24746.1"/>
    </source>
</evidence>
<keyword evidence="3" id="KW-1185">Reference proteome</keyword>
<protein>
    <submittedName>
        <fullName evidence="2">Fur family transcriptional regulator</fullName>
    </submittedName>
</protein>
<comment type="cofactor">
    <cofactor evidence="1">
        <name>Zn(2+)</name>
        <dbReference type="ChEBI" id="CHEBI:29105"/>
    </cofactor>
    <text evidence="1">Binds 1 zinc ion per subunit.</text>
</comment>
<dbReference type="AlphaFoldDB" id="A0A328CAR2"/>
<dbReference type="InterPro" id="IPR002481">
    <property type="entry name" value="FUR"/>
</dbReference>
<dbReference type="PANTHER" id="PTHR33202">
    <property type="entry name" value="ZINC UPTAKE REGULATION PROTEIN"/>
    <property type="match status" value="1"/>
</dbReference>
<feature type="binding site" evidence="1">
    <location>
        <position position="103"/>
    </location>
    <ligand>
        <name>Zn(2+)</name>
        <dbReference type="ChEBI" id="CHEBI:29105"/>
    </ligand>
</feature>
<sequence length="145" mass="16088">MAAPHEYSDDALQAMIREAGLRCTTSRTTVLARLVRATAPLSHADLAEELVPQGFDQATIYRNLTDLTEAGLLNRLDLGDHIWRFEFRGNHKHDEGEHPHFLCVDCGEVSCLAEVEIKVNRQDTSPVLVAEISEVFLKGLCSKCG</sequence>
<reference evidence="2 3" key="1">
    <citation type="submission" date="2018-05" db="EMBL/GenBank/DDBJ databases">
        <title>Lujinxingia marina gen. nov. sp. nov., a new facultative anaerobic member of the class Deltaproteobacteria, and proposal of Lujinxingaceae fam. nov.</title>
        <authorList>
            <person name="Li C.-M."/>
        </authorList>
    </citation>
    <scope>NUCLEOTIDE SEQUENCE [LARGE SCALE GENOMIC DNA]</scope>
    <source>
        <strain evidence="2 3">B210</strain>
    </source>
</reference>
<dbReference type="GO" id="GO:0000976">
    <property type="term" value="F:transcription cis-regulatory region binding"/>
    <property type="evidence" value="ECO:0007669"/>
    <property type="project" value="TreeGrafter"/>
</dbReference>
<dbReference type="GO" id="GO:0045892">
    <property type="term" value="P:negative regulation of DNA-templated transcription"/>
    <property type="evidence" value="ECO:0007669"/>
    <property type="project" value="TreeGrafter"/>
</dbReference>
<dbReference type="InterPro" id="IPR036390">
    <property type="entry name" value="WH_DNA-bd_sf"/>
</dbReference>
<proteinExistence type="predicted"/>
<dbReference type="Gene3D" id="1.10.10.10">
    <property type="entry name" value="Winged helix-like DNA-binding domain superfamily/Winged helix DNA-binding domain"/>
    <property type="match status" value="1"/>
</dbReference>
<gene>
    <name evidence="2" type="ORF">DL240_00615</name>
</gene>
<feature type="binding site" evidence="1">
    <location>
        <position position="106"/>
    </location>
    <ligand>
        <name>Zn(2+)</name>
        <dbReference type="ChEBI" id="CHEBI:29105"/>
    </ligand>
</feature>
<feature type="binding site" evidence="1">
    <location>
        <position position="141"/>
    </location>
    <ligand>
        <name>Zn(2+)</name>
        <dbReference type="ChEBI" id="CHEBI:29105"/>
    </ligand>
</feature>
<dbReference type="OrthoDB" id="8659436at2"/>
<keyword evidence="1" id="KW-0479">Metal-binding</keyword>
<organism evidence="2 3">
    <name type="scientific">Lujinxingia litoralis</name>
    <dbReference type="NCBI Taxonomy" id="2211119"/>
    <lineage>
        <taxon>Bacteria</taxon>
        <taxon>Deltaproteobacteria</taxon>
        <taxon>Bradymonadales</taxon>
        <taxon>Lujinxingiaceae</taxon>
        <taxon>Lujinxingia</taxon>
    </lineage>
</organism>
<comment type="caution">
    <text evidence="2">The sequence shown here is derived from an EMBL/GenBank/DDBJ whole genome shotgun (WGS) entry which is preliminary data.</text>
</comment>
<dbReference type="EMBL" id="QHKO01000001">
    <property type="protein sequence ID" value="RAL24746.1"/>
    <property type="molecule type" value="Genomic_DNA"/>
</dbReference>
<dbReference type="InterPro" id="IPR036388">
    <property type="entry name" value="WH-like_DNA-bd_sf"/>
</dbReference>
<dbReference type="RefSeq" id="WP_111727918.1">
    <property type="nucleotide sequence ID" value="NZ_QHKO01000001.1"/>
</dbReference>
<feature type="binding site" evidence="1">
    <location>
        <position position="144"/>
    </location>
    <ligand>
        <name>Zn(2+)</name>
        <dbReference type="ChEBI" id="CHEBI:29105"/>
    </ligand>
</feature>